<gene>
    <name evidence="10" type="ORF">J437_LFUL003275</name>
</gene>
<evidence type="ECO:0000256" key="5">
    <source>
        <dbReference type="ARBA" id="ARBA00023136"/>
    </source>
</evidence>
<dbReference type="InterPro" id="IPR056770">
    <property type="entry name" value="Piezo_THU9_anchor"/>
</dbReference>
<dbReference type="Pfam" id="PF23188">
    <property type="entry name" value="THU_Piezo1"/>
    <property type="match status" value="1"/>
</dbReference>
<dbReference type="PANTHER" id="PTHR47049">
    <property type="entry name" value="PIEZO-TYPE MECHANOSENSITIVE ION CHANNEL HOMOLOG"/>
    <property type="match status" value="1"/>
</dbReference>
<feature type="transmembrane region" description="Helical" evidence="6">
    <location>
        <begin position="278"/>
        <end position="298"/>
    </location>
</feature>
<evidence type="ECO:0000256" key="2">
    <source>
        <dbReference type="ARBA" id="ARBA00007821"/>
    </source>
</evidence>
<keyword evidence="11" id="KW-1185">Reference proteome</keyword>
<proteinExistence type="inferred from homology"/>
<comment type="caution">
    <text evidence="10">The sequence shown here is derived from an EMBL/GenBank/DDBJ whole genome shotgun (WGS) entry which is preliminary data.</text>
</comment>
<dbReference type="Proteomes" id="UP000792457">
    <property type="component" value="Unassembled WGS sequence"/>
</dbReference>
<evidence type="ECO:0000256" key="1">
    <source>
        <dbReference type="ARBA" id="ARBA00004141"/>
    </source>
</evidence>
<evidence type="ECO:0000256" key="3">
    <source>
        <dbReference type="ARBA" id="ARBA00022692"/>
    </source>
</evidence>
<evidence type="ECO:0000259" key="8">
    <source>
        <dbReference type="Pfam" id="PF23188"/>
    </source>
</evidence>
<feature type="transmembrane region" description="Helical" evidence="6">
    <location>
        <begin position="173"/>
        <end position="192"/>
    </location>
</feature>
<evidence type="ECO:0000256" key="4">
    <source>
        <dbReference type="ARBA" id="ARBA00022989"/>
    </source>
</evidence>
<keyword evidence="3 6" id="KW-0812">Transmembrane</keyword>
<feature type="domain" description="Piezo THU9 and anchor" evidence="9">
    <location>
        <begin position="172"/>
        <end position="408"/>
    </location>
</feature>
<evidence type="ECO:0008006" key="12">
    <source>
        <dbReference type="Google" id="ProtNLM"/>
    </source>
</evidence>
<feature type="domain" description="Piezo non-specific cation channel cap" evidence="7">
    <location>
        <begin position="445"/>
        <end position="504"/>
    </location>
</feature>
<feature type="transmembrane region" description="Helical" evidence="6">
    <location>
        <begin position="310"/>
        <end position="329"/>
    </location>
</feature>
<dbReference type="GO" id="GO:0008381">
    <property type="term" value="F:mechanosensitive monoatomic ion channel activity"/>
    <property type="evidence" value="ECO:0007669"/>
    <property type="project" value="InterPro"/>
</dbReference>
<evidence type="ECO:0000256" key="6">
    <source>
        <dbReference type="SAM" id="Phobius"/>
    </source>
</evidence>
<reference evidence="10" key="1">
    <citation type="submission" date="2013-04" db="EMBL/GenBank/DDBJ databases">
        <authorList>
            <person name="Qu J."/>
            <person name="Murali S.C."/>
            <person name="Bandaranaike D."/>
            <person name="Bellair M."/>
            <person name="Blankenburg K."/>
            <person name="Chao H."/>
            <person name="Dinh H."/>
            <person name="Doddapaneni H."/>
            <person name="Downs B."/>
            <person name="Dugan-Rocha S."/>
            <person name="Elkadiri S."/>
            <person name="Gnanaolivu R.D."/>
            <person name="Hernandez B."/>
            <person name="Javaid M."/>
            <person name="Jayaseelan J.C."/>
            <person name="Lee S."/>
            <person name="Li M."/>
            <person name="Ming W."/>
            <person name="Munidasa M."/>
            <person name="Muniz J."/>
            <person name="Nguyen L."/>
            <person name="Ongeri F."/>
            <person name="Osuji N."/>
            <person name="Pu L.-L."/>
            <person name="Puazo M."/>
            <person name="Qu C."/>
            <person name="Quiroz J."/>
            <person name="Raj R."/>
            <person name="Weissenberger G."/>
            <person name="Xin Y."/>
            <person name="Zou X."/>
            <person name="Han Y."/>
            <person name="Richards S."/>
            <person name="Worley K."/>
            <person name="Muzny D."/>
            <person name="Gibbs R."/>
        </authorList>
    </citation>
    <scope>NUCLEOTIDE SEQUENCE</scope>
    <source>
        <strain evidence="10">Sampled in the wild</strain>
    </source>
</reference>
<evidence type="ECO:0000313" key="11">
    <source>
        <dbReference type="Proteomes" id="UP000792457"/>
    </source>
</evidence>
<dbReference type="InterPro" id="IPR031334">
    <property type="entry name" value="Piezo_cap_dom"/>
</dbReference>
<dbReference type="InterPro" id="IPR056768">
    <property type="entry name" value="THU_Piezo"/>
</dbReference>
<dbReference type="PANTHER" id="PTHR47049:SF2">
    <property type="entry name" value="PIEZO-TYPE MECHANOSENSITIVE ION CHANNEL HOMOLOG"/>
    <property type="match status" value="1"/>
</dbReference>
<evidence type="ECO:0000259" key="9">
    <source>
        <dbReference type="Pfam" id="PF24874"/>
    </source>
</evidence>
<feature type="transmembrane region" description="Helical" evidence="6">
    <location>
        <begin position="245"/>
        <end position="266"/>
    </location>
</feature>
<protein>
    <recommendedName>
        <fullName evidence="12">Piezo non-specific cation channel R-Ras-binding domain-containing protein</fullName>
    </recommendedName>
</protein>
<sequence>MILVKCLFDFDFLLWTREATSGNFPFFPQHIVGIEKSRKNAIYDLIVLLSLFFHRFMLKFLGLWENTPSDNSSQKRARSPLIRNVSSSNSDLGIYSLNVTKSSKKELSDSINEEQYNSRMESQVSLVVTHTDMHEKLKNFLKVLSLVSRKYFSSTTAFFHDLLEPTIRTVADVYAYMFICDFLNFIVIIFGFPSFGSLHADGGVITYIEENRIPVLFLGMLIVQSALMIIDRTLYLKKSTLGKLIFQISLVIIVHIWMFVMLPVLTKRQFNSTWPPPMFYIVKCIYLLFSAYQIRSVYPSHILGNFLSNSYNYVNMFLFIGFMNLPFLFELRAFMDWMLTDTTMTIFEWLILEDIFANIYLIKCSRTVEKDFPQQRGERKSLLSKYLVGGGALIGILAIIWFPLVFFSLEHAVGEANPPHDITLELRLGSYQPIFSLTVQNNQLHRFTKPNWNAFKSIYSKNQEVRSFLSLYDSEDITVAKISGYSSDAWTISPPAKDNLIQEIL</sequence>
<reference evidence="10" key="2">
    <citation type="submission" date="2017-10" db="EMBL/GenBank/DDBJ databases">
        <title>Ladona fulva Genome sequencing and assembly.</title>
        <authorList>
            <person name="Murali S."/>
            <person name="Richards S."/>
            <person name="Bandaranaike D."/>
            <person name="Bellair M."/>
            <person name="Blankenburg K."/>
            <person name="Chao H."/>
            <person name="Dinh H."/>
            <person name="Doddapaneni H."/>
            <person name="Dugan-Rocha S."/>
            <person name="Elkadiri S."/>
            <person name="Gnanaolivu R."/>
            <person name="Hernandez B."/>
            <person name="Skinner E."/>
            <person name="Javaid M."/>
            <person name="Lee S."/>
            <person name="Li M."/>
            <person name="Ming W."/>
            <person name="Munidasa M."/>
            <person name="Muniz J."/>
            <person name="Nguyen L."/>
            <person name="Hughes D."/>
            <person name="Osuji N."/>
            <person name="Pu L.-L."/>
            <person name="Puazo M."/>
            <person name="Qu C."/>
            <person name="Quiroz J."/>
            <person name="Raj R."/>
            <person name="Weissenberger G."/>
            <person name="Xin Y."/>
            <person name="Zou X."/>
            <person name="Han Y."/>
            <person name="Worley K."/>
            <person name="Muzny D."/>
            <person name="Gibbs R."/>
        </authorList>
    </citation>
    <scope>NUCLEOTIDE SEQUENCE</scope>
    <source>
        <strain evidence="10">Sampled in the wild</strain>
    </source>
</reference>
<dbReference type="OrthoDB" id="303066at2759"/>
<feature type="transmembrane region" description="Helical" evidence="6">
    <location>
        <begin position="213"/>
        <end position="230"/>
    </location>
</feature>
<organism evidence="10 11">
    <name type="scientific">Ladona fulva</name>
    <name type="common">Scarce chaser dragonfly</name>
    <name type="synonym">Libellula fulva</name>
    <dbReference type="NCBI Taxonomy" id="123851"/>
    <lineage>
        <taxon>Eukaryota</taxon>
        <taxon>Metazoa</taxon>
        <taxon>Ecdysozoa</taxon>
        <taxon>Arthropoda</taxon>
        <taxon>Hexapoda</taxon>
        <taxon>Insecta</taxon>
        <taxon>Pterygota</taxon>
        <taxon>Palaeoptera</taxon>
        <taxon>Odonata</taxon>
        <taxon>Epiprocta</taxon>
        <taxon>Anisoptera</taxon>
        <taxon>Libelluloidea</taxon>
        <taxon>Libellulidae</taxon>
        <taxon>Ladona</taxon>
    </lineage>
</organism>
<dbReference type="Pfam" id="PF24874">
    <property type="entry name" value="Piezo_THU9_anchor"/>
    <property type="match status" value="1"/>
</dbReference>
<evidence type="ECO:0000313" key="10">
    <source>
        <dbReference type="EMBL" id="KAG8226128.1"/>
    </source>
</evidence>
<dbReference type="Pfam" id="PF12166">
    <property type="entry name" value="Piezo_cap"/>
    <property type="match status" value="1"/>
</dbReference>
<comment type="subcellular location">
    <subcellularLocation>
        <location evidence="1">Membrane</location>
        <topology evidence="1">Multi-pass membrane protein</topology>
    </subcellularLocation>
</comment>
<comment type="similarity">
    <text evidence="2">Belongs to the PIEZO (TC 1.A.75) family.</text>
</comment>
<name>A0A8K0NYF1_LADFU</name>
<accession>A0A8K0NYF1</accession>
<dbReference type="EMBL" id="KZ308268">
    <property type="protein sequence ID" value="KAG8226128.1"/>
    <property type="molecule type" value="Genomic_DNA"/>
</dbReference>
<keyword evidence="5 6" id="KW-0472">Membrane</keyword>
<evidence type="ECO:0000259" key="7">
    <source>
        <dbReference type="Pfam" id="PF12166"/>
    </source>
</evidence>
<feature type="domain" description="Piezo transmembrane helical unit" evidence="8">
    <location>
        <begin position="1"/>
        <end position="65"/>
    </location>
</feature>
<feature type="transmembrane region" description="Helical" evidence="6">
    <location>
        <begin position="386"/>
        <end position="409"/>
    </location>
</feature>
<keyword evidence="4 6" id="KW-1133">Transmembrane helix</keyword>
<dbReference type="GO" id="GO:0016020">
    <property type="term" value="C:membrane"/>
    <property type="evidence" value="ECO:0007669"/>
    <property type="project" value="UniProtKB-SubCell"/>
</dbReference>
<feature type="non-terminal residue" evidence="10">
    <location>
        <position position="505"/>
    </location>
</feature>
<dbReference type="InterPro" id="IPR027272">
    <property type="entry name" value="Piezo"/>
</dbReference>
<dbReference type="AlphaFoldDB" id="A0A8K0NYF1"/>